<feature type="compositionally biased region" description="Basic and acidic residues" evidence="1">
    <location>
        <begin position="141"/>
        <end position="161"/>
    </location>
</feature>
<dbReference type="Proteomes" id="UP000043763">
    <property type="component" value="Unassembled WGS sequence"/>
</dbReference>
<sequence>MIDKINYNKTNLKNISSKNMDYIGNDEFISELNLNKYKSASDEKIDINNQYSNSISNANSKKYSMKREVLDNRIDNYDDEINNTITRKDGGLKETSVLNEQGNVSETHHKETFNIDSAAQGRENKTHAEKTKYGDPTTDIRVTDGDNTKDYQLKYEKDPKSNVDSLSNPKYSGGDKVAPSDQVDDIKRIASNKTNTENKDYAHTSENTYDRISSEDGKVNSDPLTRDEAIELTEKARKGEKIEYKYADEKRNIQFRNQLLKSTLLGGAFAAGGALFGEIMKLIDNGGNLTEDEFIQGFFNVVSAGVDGASKSALAVSLHYLGKNIGSSILSNPYVGGGIAVVTIDTLKSLYKFAIGQINDIELIGDVSKNIIQTTTTSVGAFAGSTLASSISSLVISNMTMSAAAAATFSTIATVVGSVLGGLAFGLTTAYLIDLDSKAGIEIAKRDIEEAYEEFKKDKNLYQLVDKIGTQKDWEFSIKSLILFGGTFAQISECCTRSQGLKNISSHLDKQYSYIDEAERRAINNIKEKAAIIEDDMKQKFYANVKHMFQNDVVELHNDLMNFLNAKRNILALNEKKYINELKCIDEDNAALQERAYRDELFYDEVNNLIEMIEKSDIEVKENIIGVLAYIASEKFSENLNSDIRDFYELLIEDNIINI</sequence>
<dbReference type="RefSeq" id="WP_053082757.1">
    <property type="nucleotide sequence ID" value="NZ_CVLB01000001.1"/>
</dbReference>
<proteinExistence type="predicted"/>
<organism evidence="2 3">
    <name type="scientific">Brachyspira suanatina</name>
    <dbReference type="NCBI Taxonomy" id="381802"/>
    <lineage>
        <taxon>Bacteria</taxon>
        <taxon>Pseudomonadati</taxon>
        <taxon>Spirochaetota</taxon>
        <taxon>Spirochaetia</taxon>
        <taxon>Brachyspirales</taxon>
        <taxon>Brachyspiraceae</taxon>
        <taxon>Brachyspira</taxon>
    </lineage>
</organism>
<dbReference type="OrthoDB" id="305603at2"/>
<evidence type="ECO:0000313" key="2">
    <source>
        <dbReference type="EMBL" id="CRF31563.1"/>
    </source>
</evidence>
<evidence type="ECO:0000256" key="1">
    <source>
        <dbReference type="SAM" id="MobiDB-lite"/>
    </source>
</evidence>
<evidence type="ECO:0000313" key="3">
    <source>
        <dbReference type="Proteomes" id="UP000043763"/>
    </source>
</evidence>
<feature type="compositionally biased region" description="Basic and acidic residues" evidence="1">
    <location>
        <begin position="196"/>
        <end position="222"/>
    </location>
</feature>
<feature type="compositionally biased region" description="Basic and acidic residues" evidence="1">
    <location>
        <begin position="122"/>
        <end position="133"/>
    </location>
</feature>
<dbReference type="AlphaFoldDB" id="A0A0G4K3U6"/>
<accession>A0A0G4K3U6</accession>
<protein>
    <submittedName>
        <fullName evidence="2">Uncharacterized protein</fullName>
    </submittedName>
</protein>
<keyword evidence="3" id="KW-1185">Reference proteome</keyword>
<name>A0A0G4K3U6_9SPIR</name>
<gene>
    <name evidence="2" type="ORF">BRSU_0228</name>
</gene>
<feature type="region of interest" description="Disordered" evidence="1">
    <location>
        <begin position="101"/>
        <end position="222"/>
    </location>
</feature>
<dbReference type="EMBL" id="CVLB01000001">
    <property type="protein sequence ID" value="CRF31563.1"/>
    <property type="molecule type" value="Genomic_DNA"/>
</dbReference>
<reference evidence="3" key="1">
    <citation type="submission" date="2015-04" db="EMBL/GenBank/DDBJ databases">
        <authorList>
            <person name="Mushtaq Mamoona"/>
        </authorList>
    </citation>
    <scope>NUCLEOTIDE SEQUENCE [LARGE SCALE GENOMIC DNA]</scope>
    <source>
        <strain evidence="3">AN4859/03</strain>
    </source>
</reference>